<dbReference type="PROSITE" id="PS51257">
    <property type="entry name" value="PROKAR_LIPOPROTEIN"/>
    <property type="match status" value="1"/>
</dbReference>
<keyword evidence="5" id="KW-1185">Reference proteome</keyword>
<dbReference type="SMART" id="SM00248">
    <property type="entry name" value="ANK"/>
    <property type="match status" value="5"/>
</dbReference>
<feature type="repeat" description="ANK" evidence="3">
    <location>
        <begin position="139"/>
        <end position="171"/>
    </location>
</feature>
<evidence type="ECO:0000313" key="5">
    <source>
        <dbReference type="Proteomes" id="UP000323161"/>
    </source>
</evidence>
<organism evidence="4 5">
    <name type="scientific">Marinobacter salinexigens</name>
    <dbReference type="NCBI Taxonomy" id="2919747"/>
    <lineage>
        <taxon>Bacteria</taxon>
        <taxon>Pseudomonadati</taxon>
        <taxon>Pseudomonadota</taxon>
        <taxon>Gammaproteobacteria</taxon>
        <taxon>Pseudomonadales</taxon>
        <taxon>Marinobacteraceae</taxon>
        <taxon>Marinobacter</taxon>
    </lineage>
</organism>
<evidence type="ECO:0000256" key="2">
    <source>
        <dbReference type="ARBA" id="ARBA00023043"/>
    </source>
</evidence>
<dbReference type="Gene3D" id="1.25.40.20">
    <property type="entry name" value="Ankyrin repeat-containing domain"/>
    <property type="match status" value="2"/>
</dbReference>
<dbReference type="Proteomes" id="UP000323161">
    <property type="component" value="Unassembled WGS sequence"/>
</dbReference>
<sequence>MAKGTGVYPLVLTAFVLALPGLSGCSSSPESTNLSRQNGTASATPLFEAASSGDLEQVTVLAEAGVSLNTLTEQGSPLMAAVVSGQDRVVLYLLAGGANPELSAGNGETPLMVAAGAGSRRLVQLLLSAGADVNAEDVNGSTPVIRAAERGNLSVVKLLLTAGANVNVSQGGESLLMKIVANGDLLTSEMLLSAGADVNFRGHGGSTALDIARSRHYRDLEMLLVQAGAEL</sequence>
<dbReference type="RefSeq" id="WP_149601357.1">
    <property type="nucleotide sequence ID" value="NZ_VTUU01000010.1"/>
</dbReference>
<evidence type="ECO:0000256" key="3">
    <source>
        <dbReference type="PROSITE-ProRule" id="PRU00023"/>
    </source>
</evidence>
<proteinExistence type="predicted"/>
<dbReference type="EMBL" id="VTUU01000010">
    <property type="protein sequence ID" value="KAA1171438.1"/>
    <property type="molecule type" value="Genomic_DNA"/>
</dbReference>
<keyword evidence="2 3" id="KW-0040">ANK repeat</keyword>
<keyword evidence="1" id="KW-0677">Repeat</keyword>
<dbReference type="InterPro" id="IPR036770">
    <property type="entry name" value="Ankyrin_rpt-contain_sf"/>
</dbReference>
<dbReference type="InterPro" id="IPR002110">
    <property type="entry name" value="Ankyrin_rpt"/>
</dbReference>
<dbReference type="SUPFAM" id="SSF48403">
    <property type="entry name" value="Ankyrin repeat"/>
    <property type="match status" value="1"/>
</dbReference>
<evidence type="ECO:0000256" key="1">
    <source>
        <dbReference type="ARBA" id="ARBA00022737"/>
    </source>
</evidence>
<name>A0A5B0VAP2_9GAMM</name>
<reference evidence="4 5" key="1">
    <citation type="submission" date="2019-08" db="EMBL/GenBank/DDBJ databases">
        <title>Marinobacter ZYF650 sp. nov., a marine bacterium isolated from seawater of the Mariana trench.</title>
        <authorList>
            <person name="Ahmad W."/>
        </authorList>
    </citation>
    <scope>NUCLEOTIDE SEQUENCE [LARGE SCALE GENOMIC DNA]</scope>
    <source>
        <strain evidence="4 5">ZYF650</strain>
    </source>
</reference>
<dbReference type="PANTHER" id="PTHR24171">
    <property type="entry name" value="ANKYRIN REPEAT DOMAIN-CONTAINING PROTEIN 39-RELATED"/>
    <property type="match status" value="1"/>
</dbReference>
<feature type="repeat" description="ANK" evidence="3">
    <location>
        <begin position="106"/>
        <end position="138"/>
    </location>
</feature>
<feature type="repeat" description="ANK" evidence="3">
    <location>
        <begin position="171"/>
        <end position="203"/>
    </location>
</feature>
<feature type="repeat" description="ANK" evidence="3">
    <location>
        <begin position="41"/>
        <end position="73"/>
    </location>
</feature>
<dbReference type="Pfam" id="PF12796">
    <property type="entry name" value="Ank_2"/>
    <property type="match status" value="1"/>
</dbReference>
<dbReference type="AlphaFoldDB" id="A0A5B0VAP2"/>
<dbReference type="PROSITE" id="PS50088">
    <property type="entry name" value="ANK_REPEAT"/>
    <property type="match status" value="4"/>
</dbReference>
<accession>A0A5B0VAP2</accession>
<evidence type="ECO:0000313" key="4">
    <source>
        <dbReference type="EMBL" id="KAA1171438.1"/>
    </source>
</evidence>
<protein>
    <submittedName>
        <fullName evidence="4">Ankyrin repeat domain-containing protein</fullName>
    </submittedName>
</protein>
<gene>
    <name evidence="4" type="ORF">FWJ25_16455</name>
</gene>
<dbReference type="PANTHER" id="PTHR24171:SF10">
    <property type="entry name" value="ANKYRIN REPEAT DOMAIN-CONTAINING PROTEIN 29-LIKE"/>
    <property type="match status" value="1"/>
</dbReference>
<comment type="caution">
    <text evidence="4">The sequence shown here is derived from an EMBL/GenBank/DDBJ whole genome shotgun (WGS) entry which is preliminary data.</text>
</comment>
<dbReference type="PRINTS" id="PR01415">
    <property type="entry name" value="ANKYRIN"/>
</dbReference>
<dbReference type="PROSITE" id="PS50297">
    <property type="entry name" value="ANK_REP_REGION"/>
    <property type="match status" value="2"/>
</dbReference>